<evidence type="ECO:0000313" key="2">
    <source>
        <dbReference type="Proteomes" id="UP001498421"/>
    </source>
</evidence>
<organism evidence="1 2">
    <name type="scientific">Neonectria magnoliae</name>
    <dbReference type="NCBI Taxonomy" id="2732573"/>
    <lineage>
        <taxon>Eukaryota</taxon>
        <taxon>Fungi</taxon>
        <taxon>Dikarya</taxon>
        <taxon>Ascomycota</taxon>
        <taxon>Pezizomycotina</taxon>
        <taxon>Sordariomycetes</taxon>
        <taxon>Hypocreomycetidae</taxon>
        <taxon>Hypocreales</taxon>
        <taxon>Nectriaceae</taxon>
        <taxon>Neonectria</taxon>
    </lineage>
</organism>
<proteinExistence type="predicted"/>
<comment type="caution">
    <text evidence="1">The sequence shown here is derived from an EMBL/GenBank/DDBJ whole genome shotgun (WGS) entry which is preliminary data.</text>
</comment>
<gene>
    <name evidence="1" type="ORF">QQZ08_010622</name>
</gene>
<keyword evidence="2" id="KW-1185">Reference proteome</keyword>
<accession>A0ABR1HFE3</accession>
<name>A0ABR1HFE3_9HYPO</name>
<protein>
    <submittedName>
        <fullName evidence="1">Uncharacterized protein</fullName>
    </submittedName>
</protein>
<evidence type="ECO:0000313" key="1">
    <source>
        <dbReference type="EMBL" id="KAK7419919.1"/>
    </source>
</evidence>
<sequence>MNPVSSYLRYYIQEAMSDITEARDPEAFWPSIHIPQNHDAKDLLDLNAFQNLKGGVFKRMELLL</sequence>
<dbReference type="Proteomes" id="UP001498421">
    <property type="component" value="Unassembled WGS sequence"/>
</dbReference>
<dbReference type="EMBL" id="JAZAVK010000142">
    <property type="protein sequence ID" value="KAK7419919.1"/>
    <property type="molecule type" value="Genomic_DNA"/>
</dbReference>
<reference evidence="1 2" key="1">
    <citation type="journal article" date="2025" name="Microbiol. Resour. Announc.">
        <title>Draft genome sequences for Neonectria magnoliae and Neonectria punicea, canker pathogens of Liriodendron tulipifera and Acer saccharum in West Virginia.</title>
        <authorList>
            <person name="Petronek H.M."/>
            <person name="Kasson M.T."/>
            <person name="Metheny A.M."/>
            <person name="Stauder C.M."/>
            <person name="Lovett B."/>
            <person name="Lynch S.C."/>
            <person name="Garnas J.R."/>
            <person name="Kasson L.R."/>
            <person name="Stajich J.E."/>
        </authorList>
    </citation>
    <scope>NUCLEOTIDE SEQUENCE [LARGE SCALE GENOMIC DNA]</scope>
    <source>
        <strain evidence="1 2">NRRL 64651</strain>
    </source>
</reference>